<organism evidence="2 3">
    <name type="scientific">Persicimonas caeni</name>
    <dbReference type="NCBI Taxonomy" id="2292766"/>
    <lineage>
        <taxon>Bacteria</taxon>
        <taxon>Deltaproteobacteria</taxon>
        <taxon>Bradymonadales</taxon>
        <taxon>Bradymonadaceae</taxon>
        <taxon>Persicimonas</taxon>
    </lineage>
</organism>
<proteinExistence type="predicted"/>
<dbReference type="EMBL" id="CP041186">
    <property type="protein sequence ID" value="QDG50816.1"/>
    <property type="molecule type" value="Genomic_DNA"/>
</dbReference>
<gene>
    <name evidence="2" type="ORF">FIV42_08750</name>
</gene>
<reference evidence="2 3" key="1">
    <citation type="submission" date="2019-06" db="EMBL/GenBank/DDBJ databases">
        <title>Persicimonas caeni gen. nov., sp. nov., a predatory bacterium isolated from solar saltern.</title>
        <authorList>
            <person name="Wang S."/>
        </authorList>
    </citation>
    <scope>NUCLEOTIDE SEQUENCE [LARGE SCALE GENOMIC DNA]</scope>
    <source>
        <strain evidence="2 3">YN101</strain>
    </source>
</reference>
<dbReference type="RefSeq" id="WP_141197308.1">
    <property type="nucleotide sequence ID" value="NZ_CP041186.1"/>
</dbReference>
<sequence>MRIVPISEFFTSYKLPPSRVQWAARRAVEAAEDVGAPAPVVDTFDQLLQMTVDYTTAKRAWKAARNTKADPQLNVRDKKVDRSFSNFVSRTEMELEDHGPDSPRGQSAHNLLEGPLDVEVYSVTNATREEEEAMLSSIIAELEANHLPDIRTCGLEASFTVLKEDFAAFREAMSSQVDTEAAPTTEQLGQMEDEIEAKMIEAIHRVNGTWPTPGQADLEARSAVLGPFAIQNDRAAAFYKRNRGSGLLPDVDPQTGEDVVEDPVDDVTDPEPGE</sequence>
<feature type="region of interest" description="Disordered" evidence="1">
    <location>
        <begin position="244"/>
        <end position="274"/>
    </location>
</feature>
<dbReference type="AlphaFoldDB" id="A0A4Y6PR77"/>
<evidence type="ECO:0000256" key="1">
    <source>
        <dbReference type="SAM" id="MobiDB-lite"/>
    </source>
</evidence>
<evidence type="ECO:0000313" key="2">
    <source>
        <dbReference type="EMBL" id="QDG50816.1"/>
    </source>
</evidence>
<keyword evidence="3" id="KW-1185">Reference proteome</keyword>
<accession>A0A4Y6PR77</accession>
<evidence type="ECO:0000313" key="3">
    <source>
        <dbReference type="Proteomes" id="UP000315995"/>
    </source>
</evidence>
<protein>
    <submittedName>
        <fullName evidence="2">Uncharacterized protein</fullName>
    </submittedName>
</protein>
<name>A0A4Y6PR77_PERCE</name>
<dbReference type="Proteomes" id="UP000315995">
    <property type="component" value="Chromosome"/>
</dbReference>
<feature type="compositionally biased region" description="Acidic residues" evidence="1">
    <location>
        <begin position="258"/>
        <end position="274"/>
    </location>
</feature>
<accession>A0A5B8Y460</accession>
<dbReference type="OrthoDB" id="5499079at2"/>